<proteinExistence type="predicted"/>
<name>A0A382TBT9_9ZZZZ</name>
<dbReference type="EMBL" id="UINC01135453">
    <property type="protein sequence ID" value="SVD19604.1"/>
    <property type="molecule type" value="Genomic_DNA"/>
</dbReference>
<organism evidence="2">
    <name type="scientific">marine metagenome</name>
    <dbReference type="NCBI Taxonomy" id="408172"/>
    <lineage>
        <taxon>unclassified sequences</taxon>
        <taxon>metagenomes</taxon>
        <taxon>ecological metagenomes</taxon>
    </lineage>
</organism>
<feature type="region of interest" description="Disordered" evidence="1">
    <location>
        <begin position="1"/>
        <end position="23"/>
    </location>
</feature>
<accession>A0A382TBT9</accession>
<evidence type="ECO:0000313" key="2">
    <source>
        <dbReference type="EMBL" id="SVD19604.1"/>
    </source>
</evidence>
<gene>
    <name evidence="2" type="ORF">METZ01_LOCUS372458</name>
</gene>
<evidence type="ECO:0000256" key="1">
    <source>
        <dbReference type="SAM" id="MobiDB-lite"/>
    </source>
</evidence>
<dbReference type="AlphaFoldDB" id="A0A382TBT9"/>
<reference evidence="2" key="1">
    <citation type="submission" date="2018-05" db="EMBL/GenBank/DDBJ databases">
        <authorList>
            <person name="Lanie J.A."/>
            <person name="Ng W.-L."/>
            <person name="Kazmierczak K.M."/>
            <person name="Andrzejewski T.M."/>
            <person name="Davidsen T.M."/>
            <person name="Wayne K.J."/>
            <person name="Tettelin H."/>
            <person name="Glass J.I."/>
            <person name="Rusch D."/>
            <person name="Podicherti R."/>
            <person name="Tsui H.-C.T."/>
            <person name="Winkler M.E."/>
        </authorList>
    </citation>
    <scope>NUCLEOTIDE SEQUENCE</scope>
</reference>
<feature type="non-terminal residue" evidence="2">
    <location>
        <position position="55"/>
    </location>
</feature>
<protein>
    <submittedName>
        <fullName evidence="2">Uncharacterized protein</fullName>
    </submittedName>
</protein>
<sequence>MTGPIADSQPARDNESEFTELAGQGTDLVNFMVRGDETGLSDSVKAAVMGLEDAE</sequence>